<reference evidence="1" key="1">
    <citation type="submission" date="2009-10" db="EMBL/GenBank/DDBJ databases">
        <title>Diversity of trophic interactions inside an arsenic-rich microbial ecosystem.</title>
        <authorList>
            <person name="Bertin P.N."/>
            <person name="Heinrich-Salmeron A."/>
            <person name="Pelletier E."/>
            <person name="Goulhen-Chollet F."/>
            <person name="Arsene-Ploetze F."/>
            <person name="Gallien S."/>
            <person name="Calteau A."/>
            <person name="Vallenet D."/>
            <person name="Casiot C."/>
            <person name="Chane-Woon-Ming B."/>
            <person name="Giloteaux L."/>
            <person name="Barakat M."/>
            <person name="Bonnefoy V."/>
            <person name="Bruneel O."/>
            <person name="Chandler M."/>
            <person name="Cleiss J."/>
            <person name="Duran R."/>
            <person name="Elbaz-Poulichet F."/>
            <person name="Fonknechten N."/>
            <person name="Lauga B."/>
            <person name="Mornico D."/>
            <person name="Ortet P."/>
            <person name="Schaeffer C."/>
            <person name="Siguier P."/>
            <person name="Alexander Thil Smith A."/>
            <person name="Van Dorsselaer A."/>
            <person name="Weissenbach J."/>
            <person name="Medigue C."/>
            <person name="Le Paslier D."/>
        </authorList>
    </citation>
    <scope>NUCLEOTIDE SEQUENCE</scope>
</reference>
<dbReference type="Gene3D" id="1.10.10.690">
    <property type="entry name" value="YidB-like"/>
    <property type="match status" value="1"/>
</dbReference>
<name>E6PLH4_9ZZZZ</name>
<comment type="caution">
    <text evidence="1">The sequence shown here is derived from an EMBL/GenBank/DDBJ whole genome shotgun (WGS) entry which is preliminary data.</text>
</comment>
<protein>
    <recommendedName>
        <fullName evidence="2">DUF937 domain-containing protein</fullName>
    </recommendedName>
</protein>
<proteinExistence type="predicted"/>
<dbReference type="EMBL" id="CABM01000011">
    <property type="protein sequence ID" value="CBH95775.1"/>
    <property type="molecule type" value="Genomic_DNA"/>
</dbReference>
<gene>
    <name evidence="1" type="ORF">CARN2_2042</name>
</gene>
<dbReference type="Pfam" id="PF20159">
    <property type="entry name" value="YidB"/>
    <property type="match status" value="1"/>
</dbReference>
<dbReference type="AlphaFoldDB" id="E6PLH4"/>
<dbReference type="InterPro" id="IPR027405">
    <property type="entry name" value="YidB-like"/>
</dbReference>
<evidence type="ECO:0008006" key="2">
    <source>
        <dbReference type="Google" id="ProtNLM"/>
    </source>
</evidence>
<organism evidence="1">
    <name type="scientific">mine drainage metagenome</name>
    <dbReference type="NCBI Taxonomy" id="410659"/>
    <lineage>
        <taxon>unclassified sequences</taxon>
        <taxon>metagenomes</taxon>
        <taxon>ecological metagenomes</taxon>
    </lineage>
</organism>
<sequence length="69" mass="7082">MSADQIHQVLGSDTVKELAAKAGIDPTQAASGLSELLPQLVDKLTPGGQIPEGDLLSQGLGRLKGELFG</sequence>
<dbReference type="InterPro" id="IPR045372">
    <property type="entry name" value="YidB"/>
</dbReference>
<dbReference type="SUPFAM" id="SSF140804">
    <property type="entry name" value="YidB-like"/>
    <property type="match status" value="1"/>
</dbReference>
<accession>E6PLH4</accession>
<evidence type="ECO:0000313" key="1">
    <source>
        <dbReference type="EMBL" id="CBH95775.1"/>
    </source>
</evidence>